<proteinExistence type="predicted"/>
<evidence type="ECO:0000313" key="4">
    <source>
        <dbReference type="Proteomes" id="UP000226431"/>
    </source>
</evidence>
<dbReference type="GO" id="GO:0005634">
    <property type="term" value="C:nucleus"/>
    <property type="evidence" value="ECO:0007669"/>
    <property type="project" value="TreeGrafter"/>
</dbReference>
<feature type="compositionally biased region" description="Basic and acidic residues" evidence="1">
    <location>
        <begin position="1"/>
        <end position="10"/>
    </location>
</feature>
<dbReference type="PANTHER" id="PTHR13275:SF4">
    <property type="entry name" value="VACUOLAR PROTEIN SORTING-ASSOCIATED PROTEIN 72 HOMOLOG"/>
    <property type="match status" value="1"/>
</dbReference>
<organism evidence="3 4">
    <name type="scientific">Ophiocordyceps camponoti-rufipedis</name>
    <dbReference type="NCBI Taxonomy" id="2004952"/>
    <lineage>
        <taxon>Eukaryota</taxon>
        <taxon>Fungi</taxon>
        <taxon>Dikarya</taxon>
        <taxon>Ascomycota</taxon>
        <taxon>Pezizomycotina</taxon>
        <taxon>Sordariomycetes</taxon>
        <taxon>Hypocreomycetidae</taxon>
        <taxon>Hypocreales</taxon>
        <taxon>Ophiocordycipitaceae</taxon>
        <taxon>Ophiocordyceps</taxon>
    </lineage>
</organism>
<dbReference type="PANTHER" id="PTHR13275">
    <property type="entry name" value="YL-1 PROTEIN TRANSCRIPTION FACTOR-LIKE 1"/>
    <property type="match status" value="1"/>
</dbReference>
<sequence length="242" mass="26466">MAATDTESKAADGPISQQASDSDSDSSDETPATEWLATTRQRRSTAGNRIKSMLAAEEPDSDLELLFAEADDDEGFSVAAGDEAASDVHMDSSSSDSDDDGGDDDDQGEKELERQSQARRAAQRKKSAREAIPVKFRKRVRIDDASTTERRPKKKAKVERGSWLPSPADAPTRASSRQTTRLSKEQLHQQMVEREARRLRQLALAQKKAAKLAASKKAPMTQAERLAEAAVVEKANGRSLRL</sequence>
<feature type="compositionally biased region" description="Acidic residues" evidence="1">
    <location>
        <begin position="96"/>
        <end position="108"/>
    </location>
</feature>
<evidence type="ECO:0000256" key="1">
    <source>
        <dbReference type="SAM" id="MobiDB-lite"/>
    </source>
</evidence>
<feature type="domain" description="Vps72/YL1 N-terminal" evidence="2">
    <location>
        <begin position="40"/>
        <end position="241"/>
    </location>
</feature>
<evidence type="ECO:0000259" key="2">
    <source>
        <dbReference type="Pfam" id="PF05764"/>
    </source>
</evidence>
<feature type="region of interest" description="Disordered" evidence="1">
    <location>
        <begin position="1"/>
        <end position="193"/>
    </location>
</feature>
<dbReference type="OrthoDB" id="3942062at2759"/>
<comment type="caution">
    <text evidence="3">The sequence shown here is derived from an EMBL/GenBank/DDBJ whole genome shotgun (WGS) entry which is preliminary data.</text>
</comment>
<protein>
    <recommendedName>
        <fullName evidence="2">Vps72/YL1 N-terminal domain-containing protein</fullName>
    </recommendedName>
</protein>
<reference evidence="3 4" key="1">
    <citation type="submission" date="2017-06" db="EMBL/GenBank/DDBJ databases">
        <title>Ant-infecting Ophiocordyceps genomes reveal a high diversity of potential behavioral manipulation genes and a possible major role for enterotoxins.</title>
        <authorList>
            <person name="De Bekker C."/>
            <person name="Evans H.C."/>
            <person name="Brachmann A."/>
            <person name="Hughes D.P."/>
        </authorList>
    </citation>
    <scope>NUCLEOTIDE SEQUENCE [LARGE SCALE GENOMIC DNA]</scope>
    <source>
        <strain evidence="3 4">Map16</strain>
    </source>
</reference>
<dbReference type="STRING" id="2004952.A0A2C5YPV3"/>
<keyword evidence="4" id="KW-1185">Reference proteome</keyword>
<dbReference type="EMBL" id="NJES01000834">
    <property type="protein sequence ID" value="PHH69054.1"/>
    <property type="molecule type" value="Genomic_DNA"/>
</dbReference>
<dbReference type="AlphaFoldDB" id="A0A2C5YPV3"/>
<dbReference type="Proteomes" id="UP000226431">
    <property type="component" value="Unassembled WGS sequence"/>
</dbReference>
<dbReference type="InterPro" id="IPR046757">
    <property type="entry name" value="YL1_N"/>
</dbReference>
<dbReference type="Pfam" id="PF05764">
    <property type="entry name" value="YL1"/>
    <property type="match status" value="1"/>
</dbReference>
<gene>
    <name evidence="3" type="ORF">CDD80_7050</name>
</gene>
<feature type="compositionally biased region" description="Basic and acidic residues" evidence="1">
    <location>
        <begin position="141"/>
        <end position="150"/>
    </location>
</feature>
<name>A0A2C5YPV3_9HYPO</name>
<feature type="compositionally biased region" description="Polar residues" evidence="1">
    <location>
        <begin position="36"/>
        <end position="47"/>
    </location>
</feature>
<evidence type="ECO:0000313" key="3">
    <source>
        <dbReference type="EMBL" id="PHH69054.1"/>
    </source>
</evidence>
<accession>A0A2C5YPV3</accession>
<feature type="compositionally biased region" description="Acidic residues" evidence="1">
    <location>
        <begin position="57"/>
        <end position="75"/>
    </location>
</feature>
<feature type="compositionally biased region" description="Basic and acidic residues" evidence="1">
    <location>
        <begin position="182"/>
        <end position="193"/>
    </location>
</feature>